<dbReference type="PANTHER" id="PTHR11559">
    <property type="entry name" value="CARBOXYLESTERASE"/>
    <property type="match status" value="1"/>
</dbReference>
<evidence type="ECO:0000256" key="2">
    <source>
        <dbReference type="ARBA" id="ARBA00022801"/>
    </source>
</evidence>
<dbReference type="Pfam" id="PF00135">
    <property type="entry name" value="COesterase"/>
    <property type="match status" value="1"/>
</dbReference>
<dbReference type="InterPro" id="IPR029058">
    <property type="entry name" value="AB_hydrolase_fold"/>
</dbReference>
<dbReference type="ESTHER" id="9micc-a0a078mt85">
    <property type="family name" value="Carb_B_Bacteria"/>
</dbReference>
<dbReference type="PROSITE" id="PS00122">
    <property type="entry name" value="CARBOXYLESTERASE_B_1"/>
    <property type="match status" value="1"/>
</dbReference>
<feature type="region of interest" description="Disordered" evidence="4">
    <location>
        <begin position="38"/>
        <end position="66"/>
    </location>
</feature>
<dbReference type="Gene3D" id="3.40.50.1820">
    <property type="entry name" value="alpha/beta hydrolase"/>
    <property type="match status" value="1"/>
</dbReference>
<evidence type="ECO:0000256" key="4">
    <source>
        <dbReference type="SAM" id="MobiDB-lite"/>
    </source>
</evidence>
<dbReference type="EC" id="3.1.1.-" evidence="3"/>
<dbReference type="InterPro" id="IPR050309">
    <property type="entry name" value="Type-B_Carboxylest/Lipase"/>
</dbReference>
<reference evidence="6" key="1">
    <citation type="submission" date="2014-07" db="EMBL/GenBank/DDBJ databases">
        <authorList>
            <person name="Urmite Genomes Urmite Genomes"/>
        </authorList>
    </citation>
    <scope>NUCLEOTIDE SEQUENCE</scope>
    <source>
        <strain evidence="6">11W110_air</strain>
    </source>
</reference>
<evidence type="ECO:0000313" key="6">
    <source>
        <dbReference type="EMBL" id="CEA08006.1"/>
    </source>
</evidence>
<sequence length="509" mass="54576">MTPATESLVVHTAEGPVRGSAADGVRSWRGIPYAQPPVGRLRLRDPQPAEPWSQVRDATADGPVPPQRRVSVHLGAGRRTPVSEDCLTLNVSAPDRPETPVGLPVVVWLYGGAFTAGAGSVPGYRGDALVRRGDVVFVTLNYRLGALGFFDFRHLGAAERPFDANVGLKDQVAALQWIQRNIAAFGGDPGNVTLAGESAGGVSITTLMCVPAAAGLFHRGFALSSAPAAALDEVRARWRADRLLALLDVAPRDADAARRALEELSWRALVAAAARLSDDIVPDEDPGTLAAAPVVDGSWLPEDPVSAFRAGRQHPVPLVLGTMAAEGTLFDKLHDILPTSAARIDKMLGGADPAARQRLLDAYPGYPGKPAAVALGADSVFWHPSLQLAEAHSARAGTWMYRFDYAPRLLRLLGFGATHGSELPAFFDTYDSGLGRFLTSAGGRASARNVAVSFQGALLRFVRTDDPGPMWPRYTAVERRTRIFNVRGELEMDPRRVQRQAWQALSDED</sequence>
<evidence type="ECO:0000256" key="1">
    <source>
        <dbReference type="ARBA" id="ARBA00005964"/>
    </source>
</evidence>
<accession>A0A078MT85</accession>
<gene>
    <name evidence="6" type="primary">pnbA_1</name>
    <name evidence="6" type="ORF">BN1051_01341</name>
</gene>
<dbReference type="InterPro" id="IPR019826">
    <property type="entry name" value="Carboxylesterase_B_AS"/>
</dbReference>
<comment type="similarity">
    <text evidence="1 3">Belongs to the type-B carboxylesterase/lipase family.</text>
</comment>
<name>A0A078MT85_9MICC</name>
<dbReference type="EMBL" id="LN483070">
    <property type="protein sequence ID" value="CEA08006.1"/>
    <property type="molecule type" value="Genomic_DNA"/>
</dbReference>
<organism evidence="6">
    <name type="scientific">Arthrobacter saudimassiliensis</name>
    <dbReference type="NCBI Taxonomy" id="1461584"/>
    <lineage>
        <taxon>Bacteria</taxon>
        <taxon>Bacillati</taxon>
        <taxon>Actinomycetota</taxon>
        <taxon>Actinomycetes</taxon>
        <taxon>Micrococcales</taxon>
        <taxon>Micrococcaceae</taxon>
        <taxon>Arthrobacter</taxon>
    </lineage>
</organism>
<protein>
    <recommendedName>
        <fullName evidence="3">Carboxylic ester hydrolase</fullName>
        <ecNumber evidence="3">3.1.1.-</ecNumber>
    </recommendedName>
</protein>
<feature type="domain" description="Carboxylesterase type B" evidence="5">
    <location>
        <begin position="7"/>
        <end position="478"/>
    </location>
</feature>
<proteinExistence type="inferred from homology"/>
<dbReference type="GO" id="GO:0016787">
    <property type="term" value="F:hydrolase activity"/>
    <property type="evidence" value="ECO:0007669"/>
    <property type="project" value="UniProtKB-KW"/>
</dbReference>
<keyword evidence="2 3" id="KW-0378">Hydrolase</keyword>
<dbReference type="PATRIC" id="fig|1461584.3.peg.1326"/>
<dbReference type="SUPFAM" id="SSF53474">
    <property type="entry name" value="alpha/beta-Hydrolases"/>
    <property type="match status" value="1"/>
</dbReference>
<dbReference type="InterPro" id="IPR002018">
    <property type="entry name" value="CarbesteraseB"/>
</dbReference>
<feature type="region of interest" description="Disordered" evidence="4">
    <location>
        <begin position="1"/>
        <end position="21"/>
    </location>
</feature>
<evidence type="ECO:0000256" key="3">
    <source>
        <dbReference type="RuleBase" id="RU361235"/>
    </source>
</evidence>
<dbReference type="AlphaFoldDB" id="A0A078MT85"/>
<evidence type="ECO:0000259" key="5">
    <source>
        <dbReference type="Pfam" id="PF00135"/>
    </source>
</evidence>